<keyword evidence="5" id="KW-1185">Reference proteome</keyword>
<keyword evidence="2 3" id="KW-0663">Pyridoxal phosphate</keyword>
<dbReference type="Gene3D" id="3.40.640.10">
    <property type="entry name" value="Type I PLP-dependent aspartate aminotransferase-like (Major domain)"/>
    <property type="match status" value="1"/>
</dbReference>
<accession>A0A9P4K6K9</accession>
<dbReference type="EMBL" id="ML986637">
    <property type="protein sequence ID" value="KAF2262746.1"/>
    <property type="molecule type" value="Genomic_DNA"/>
</dbReference>
<dbReference type="Proteomes" id="UP000800093">
    <property type="component" value="Unassembled WGS sequence"/>
</dbReference>
<evidence type="ECO:0000313" key="5">
    <source>
        <dbReference type="Proteomes" id="UP000800093"/>
    </source>
</evidence>
<dbReference type="OrthoDB" id="3782079at2759"/>
<evidence type="ECO:0000256" key="2">
    <source>
        <dbReference type="ARBA" id="ARBA00022898"/>
    </source>
</evidence>
<dbReference type="GO" id="GO:0019346">
    <property type="term" value="P:transsulfuration"/>
    <property type="evidence" value="ECO:0007669"/>
    <property type="project" value="InterPro"/>
</dbReference>
<evidence type="ECO:0000256" key="3">
    <source>
        <dbReference type="RuleBase" id="RU362118"/>
    </source>
</evidence>
<dbReference type="InterPro" id="IPR015424">
    <property type="entry name" value="PyrdxlP-dep_Trfase"/>
</dbReference>
<comment type="caution">
    <text evidence="4">The sequence shown here is derived from an EMBL/GenBank/DDBJ whole genome shotgun (WGS) entry which is preliminary data.</text>
</comment>
<dbReference type="PANTHER" id="PTHR42699">
    <property type="match status" value="1"/>
</dbReference>
<gene>
    <name evidence="4" type="ORF">CC78DRAFT_582334</name>
</gene>
<dbReference type="AlphaFoldDB" id="A0A9P4K6K9"/>
<sequence length="204" mass="22766">MRTKIARLLTSEKASQEVVRQQDVFLYLKGMCAIGAIARSIVSESTYSSDPYASTPECIRVSGYERFTFYTQGVSAKLDQLELLLASDRSIACLFCEIPSNPLYATPDLHRIRRLADQYHFAVVYDDTIGTFENVDVLPHVDVIVTSLTKMFSGACDVMAVSVALNPQSPFHKKLSAKLSGNYKNLVFSTDAEVLLRNYLDFQA</sequence>
<evidence type="ECO:0000256" key="1">
    <source>
        <dbReference type="ARBA" id="ARBA00001933"/>
    </source>
</evidence>
<dbReference type="InterPro" id="IPR051750">
    <property type="entry name" value="Trans-sulfuration_enzymes"/>
</dbReference>
<dbReference type="Pfam" id="PF01053">
    <property type="entry name" value="Cys_Met_Meta_PP"/>
    <property type="match status" value="1"/>
</dbReference>
<dbReference type="PANTHER" id="PTHR42699:SF1">
    <property type="entry name" value="CYSTATHIONINE GAMMA-SYNTHASE-RELATED"/>
    <property type="match status" value="1"/>
</dbReference>
<dbReference type="GO" id="GO:0003962">
    <property type="term" value="F:cystathionine gamma-synthase activity"/>
    <property type="evidence" value="ECO:0007669"/>
    <property type="project" value="TreeGrafter"/>
</dbReference>
<dbReference type="SUPFAM" id="SSF53383">
    <property type="entry name" value="PLP-dependent transferases"/>
    <property type="match status" value="1"/>
</dbReference>
<comment type="cofactor">
    <cofactor evidence="1 3">
        <name>pyridoxal 5'-phosphate</name>
        <dbReference type="ChEBI" id="CHEBI:597326"/>
    </cofactor>
</comment>
<protein>
    <submittedName>
        <fullName evidence="4">PLP-dependent transferase</fullName>
    </submittedName>
</protein>
<reference evidence="5" key="1">
    <citation type="journal article" date="2020" name="Stud. Mycol.">
        <title>101 Dothideomycetes genomes: A test case for predicting lifestyles and emergence of pathogens.</title>
        <authorList>
            <person name="Haridas S."/>
            <person name="Albert R."/>
            <person name="Binder M."/>
            <person name="Bloem J."/>
            <person name="LaButti K."/>
            <person name="Salamov A."/>
            <person name="Andreopoulos B."/>
            <person name="Baker S."/>
            <person name="Barry K."/>
            <person name="Bills G."/>
            <person name="Bluhm B."/>
            <person name="Cannon C."/>
            <person name="Castanera R."/>
            <person name="Culley D."/>
            <person name="Daum C."/>
            <person name="Ezra D."/>
            <person name="Gonzalez J."/>
            <person name="Henrissat B."/>
            <person name="Kuo A."/>
            <person name="Liang C."/>
            <person name="Lipzen A."/>
            <person name="Lutzoni F."/>
            <person name="Magnuson J."/>
            <person name="Mondo S."/>
            <person name="Nolan M."/>
            <person name="Ohm R."/>
            <person name="Pangilinan J."/>
            <person name="Park H.-J."/>
            <person name="Ramirez L."/>
            <person name="Alfaro M."/>
            <person name="Sun H."/>
            <person name="Tritt A."/>
            <person name="Yoshinaga Y."/>
            <person name="Zwiers L.-H."/>
            <person name="Turgeon B."/>
            <person name="Goodwin S."/>
            <person name="Spatafora J."/>
            <person name="Crous P."/>
            <person name="Grigoriev I."/>
        </authorList>
    </citation>
    <scope>NUCLEOTIDE SEQUENCE [LARGE SCALE GENOMIC DNA]</scope>
    <source>
        <strain evidence="5">CBS 304.66</strain>
    </source>
</reference>
<dbReference type="InterPro" id="IPR015421">
    <property type="entry name" value="PyrdxlP-dep_Trfase_major"/>
</dbReference>
<dbReference type="GO" id="GO:0030170">
    <property type="term" value="F:pyridoxal phosphate binding"/>
    <property type="evidence" value="ECO:0007669"/>
    <property type="project" value="InterPro"/>
</dbReference>
<keyword evidence="4" id="KW-0808">Transferase</keyword>
<name>A0A9P4K6K9_9PLEO</name>
<evidence type="ECO:0000313" key="4">
    <source>
        <dbReference type="EMBL" id="KAF2262746.1"/>
    </source>
</evidence>
<comment type="similarity">
    <text evidence="3">Belongs to the trans-sulfuration enzymes family.</text>
</comment>
<organism evidence="4 5">
    <name type="scientific">Lojkania enalia</name>
    <dbReference type="NCBI Taxonomy" id="147567"/>
    <lineage>
        <taxon>Eukaryota</taxon>
        <taxon>Fungi</taxon>
        <taxon>Dikarya</taxon>
        <taxon>Ascomycota</taxon>
        <taxon>Pezizomycotina</taxon>
        <taxon>Dothideomycetes</taxon>
        <taxon>Pleosporomycetidae</taxon>
        <taxon>Pleosporales</taxon>
        <taxon>Pleosporales incertae sedis</taxon>
        <taxon>Lojkania</taxon>
    </lineage>
</organism>
<dbReference type="InterPro" id="IPR000277">
    <property type="entry name" value="Cys/Met-Metab_PyrdxlP-dep_enz"/>
</dbReference>
<proteinExistence type="inferred from homology"/>